<evidence type="ECO:0000313" key="2">
    <source>
        <dbReference type="Proteomes" id="UP000587527"/>
    </source>
</evidence>
<reference evidence="1 2" key="1">
    <citation type="submission" date="2020-08" db="EMBL/GenBank/DDBJ databases">
        <title>Sequencing the genomes of 1000 actinobacteria strains.</title>
        <authorList>
            <person name="Klenk H.-P."/>
        </authorList>
    </citation>
    <scope>NUCLEOTIDE SEQUENCE [LARGE SCALE GENOMIC DNA]</scope>
    <source>
        <strain evidence="1 2">DSM 45362</strain>
    </source>
</reference>
<comment type="caution">
    <text evidence="1">The sequence shown here is derived from an EMBL/GenBank/DDBJ whole genome shotgun (WGS) entry which is preliminary data.</text>
</comment>
<dbReference type="Proteomes" id="UP000587527">
    <property type="component" value="Unassembled WGS sequence"/>
</dbReference>
<accession>A0A841BYN6</accession>
<sequence length="176" mass="19304">MSIQDRSAPDRAAGHLAAGLLVDADIVLIPSPPESLWDAAADIEVLIFPARPGEHDRIDQLTGWKWSRFTLAGAPTAAITLKLSHHSTYAAQLGEVTSENLAAALDAGDGLWEALLRLDAIPADARDIDPDLLARVTAIEQVQREPRRADHTFESHRQMTDGFCIFFCFCHPHHPK</sequence>
<gene>
    <name evidence="1" type="ORF">F4553_006110</name>
</gene>
<dbReference type="AlphaFoldDB" id="A0A841BYN6"/>
<evidence type="ECO:0000313" key="1">
    <source>
        <dbReference type="EMBL" id="MBB5872676.1"/>
    </source>
</evidence>
<dbReference type="EMBL" id="JACHMN010000003">
    <property type="protein sequence ID" value="MBB5872676.1"/>
    <property type="molecule type" value="Genomic_DNA"/>
</dbReference>
<protein>
    <submittedName>
        <fullName evidence="1">Uncharacterized protein</fullName>
    </submittedName>
</protein>
<proteinExistence type="predicted"/>
<dbReference type="RefSeq" id="WP_184842683.1">
    <property type="nucleotide sequence ID" value="NZ_JACHMN010000003.1"/>
</dbReference>
<name>A0A841BYN6_9ACTN</name>
<keyword evidence="2" id="KW-1185">Reference proteome</keyword>
<organism evidence="1 2">
    <name type="scientific">Allocatelliglobosispora scoriae</name>
    <dbReference type="NCBI Taxonomy" id="643052"/>
    <lineage>
        <taxon>Bacteria</taxon>
        <taxon>Bacillati</taxon>
        <taxon>Actinomycetota</taxon>
        <taxon>Actinomycetes</taxon>
        <taxon>Micromonosporales</taxon>
        <taxon>Micromonosporaceae</taxon>
        <taxon>Allocatelliglobosispora</taxon>
    </lineage>
</organism>